<sequence>GGGGKKKKKKKKKKTTRKNDTEKQQSNIATITITKKKFGDIVKVTKKERAFPADLLLLQSSTNQGLCNIETANLDGETNLKIKQAIGATYLIGYNNEHGEDYPSNPKLDFKLVSEVNIRWITLQNETYIKKIIIYIY</sequence>
<comment type="caution">
    <text evidence="2">The sequence shown here is derived from an EMBL/GenBank/DDBJ whole genome shotgun (WGS) entry which is preliminary data.</text>
</comment>
<dbReference type="GO" id="GO:0045332">
    <property type="term" value="P:phospholipid translocation"/>
    <property type="evidence" value="ECO:0007669"/>
    <property type="project" value="TreeGrafter"/>
</dbReference>
<dbReference type="AlphaFoldDB" id="X6LDN3"/>
<dbReference type="GO" id="GO:0140326">
    <property type="term" value="F:ATPase-coupled intramembrane lipid transporter activity"/>
    <property type="evidence" value="ECO:0007669"/>
    <property type="project" value="TreeGrafter"/>
</dbReference>
<dbReference type="InterPro" id="IPR008250">
    <property type="entry name" value="ATPase_P-typ_transduc_dom_A_sf"/>
</dbReference>
<gene>
    <name evidence="2" type="ORF">RFI_38014</name>
</gene>
<name>X6LDN3_RETFI</name>
<dbReference type="PANTHER" id="PTHR24092">
    <property type="entry name" value="PROBABLE PHOSPHOLIPID-TRANSPORTING ATPASE"/>
    <property type="match status" value="1"/>
</dbReference>
<evidence type="ECO:0000313" key="2">
    <source>
        <dbReference type="EMBL" id="ETN99460.1"/>
    </source>
</evidence>
<evidence type="ECO:0000256" key="1">
    <source>
        <dbReference type="SAM" id="MobiDB-lite"/>
    </source>
</evidence>
<feature type="region of interest" description="Disordered" evidence="1">
    <location>
        <begin position="1"/>
        <end position="26"/>
    </location>
</feature>
<evidence type="ECO:0000313" key="3">
    <source>
        <dbReference type="Proteomes" id="UP000023152"/>
    </source>
</evidence>
<dbReference type="GO" id="GO:0005886">
    <property type="term" value="C:plasma membrane"/>
    <property type="evidence" value="ECO:0007669"/>
    <property type="project" value="TreeGrafter"/>
</dbReference>
<dbReference type="Proteomes" id="UP000023152">
    <property type="component" value="Unassembled WGS sequence"/>
</dbReference>
<accession>X6LDN3</accession>
<dbReference type="Gene3D" id="2.70.150.10">
    <property type="entry name" value="Calcium-transporting ATPase, cytoplasmic transduction domain A"/>
    <property type="match status" value="1"/>
</dbReference>
<protein>
    <submittedName>
        <fullName evidence="2">Uncharacterized protein</fullName>
    </submittedName>
</protein>
<dbReference type="SUPFAM" id="SSF81653">
    <property type="entry name" value="Calcium ATPase, transduction domain A"/>
    <property type="match status" value="1"/>
</dbReference>
<proteinExistence type="predicted"/>
<reference evidence="2 3" key="1">
    <citation type="journal article" date="2013" name="Curr. Biol.">
        <title>The Genome of the Foraminiferan Reticulomyxa filosa.</title>
        <authorList>
            <person name="Glockner G."/>
            <person name="Hulsmann N."/>
            <person name="Schleicher M."/>
            <person name="Noegel A.A."/>
            <person name="Eichinger L."/>
            <person name="Gallinger C."/>
            <person name="Pawlowski J."/>
            <person name="Sierra R."/>
            <person name="Euteneuer U."/>
            <person name="Pillet L."/>
            <person name="Moustafa A."/>
            <person name="Platzer M."/>
            <person name="Groth M."/>
            <person name="Szafranski K."/>
            <person name="Schliwa M."/>
        </authorList>
    </citation>
    <scope>NUCLEOTIDE SEQUENCE [LARGE SCALE GENOMIC DNA]</scope>
</reference>
<feature type="compositionally biased region" description="Basic residues" evidence="1">
    <location>
        <begin position="1"/>
        <end position="16"/>
    </location>
</feature>
<dbReference type="OrthoDB" id="377733at2759"/>
<feature type="non-terminal residue" evidence="2">
    <location>
        <position position="137"/>
    </location>
</feature>
<keyword evidence="3" id="KW-1185">Reference proteome</keyword>
<organism evidence="2 3">
    <name type="scientific">Reticulomyxa filosa</name>
    <dbReference type="NCBI Taxonomy" id="46433"/>
    <lineage>
        <taxon>Eukaryota</taxon>
        <taxon>Sar</taxon>
        <taxon>Rhizaria</taxon>
        <taxon>Retaria</taxon>
        <taxon>Foraminifera</taxon>
        <taxon>Monothalamids</taxon>
        <taxon>Reticulomyxidae</taxon>
        <taxon>Reticulomyxa</taxon>
    </lineage>
</organism>
<feature type="non-terminal residue" evidence="2">
    <location>
        <position position="1"/>
    </location>
</feature>
<dbReference type="EMBL" id="ASPP01043856">
    <property type="protein sequence ID" value="ETN99460.1"/>
    <property type="molecule type" value="Genomic_DNA"/>
</dbReference>